<evidence type="ECO:0000313" key="1">
    <source>
        <dbReference type="EMBL" id="MES1918533.1"/>
    </source>
</evidence>
<proteinExistence type="predicted"/>
<name>A0ABV2AGL9_9EUKA</name>
<organism evidence="1 2">
    <name type="scientific">Bonamia ostreae</name>
    <dbReference type="NCBI Taxonomy" id="126728"/>
    <lineage>
        <taxon>Eukaryota</taxon>
        <taxon>Sar</taxon>
        <taxon>Rhizaria</taxon>
        <taxon>Endomyxa</taxon>
        <taxon>Ascetosporea</taxon>
        <taxon>Haplosporida</taxon>
        <taxon>Bonamia</taxon>
    </lineage>
</organism>
<dbReference type="PANTHER" id="PTHR16220">
    <property type="entry name" value="WD REPEAT PROTEIN 8-RELATED"/>
    <property type="match status" value="1"/>
</dbReference>
<reference evidence="1 2" key="1">
    <citation type="journal article" date="2024" name="BMC Biol.">
        <title>Comparative genomics of Ascetosporea gives new insight into the evolutionary basis for animal parasitism in Rhizaria.</title>
        <authorList>
            <person name="Hiltunen Thoren M."/>
            <person name="Onut-Brannstrom I."/>
            <person name="Alfjorden A."/>
            <person name="Peckova H."/>
            <person name="Swords F."/>
            <person name="Hooper C."/>
            <person name="Holzer A.S."/>
            <person name="Bass D."/>
            <person name="Burki F."/>
        </authorList>
    </citation>
    <scope>NUCLEOTIDE SEQUENCE [LARGE SCALE GENOMIC DNA]</scope>
    <source>
        <strain evidence="1">20-A016</strain>
    </source>
</reference>
<sequence>MKFEYELIERLLARSIKISPDKDKIAILTKKEKKFQLLIFKDMAKICELHLNSGTVKNVEWSYDSCYLAVFQKMSNFVEIVNIQNEKIEKFHFGQTQIFGCLAKTDNYLLTISEFALKMTISIIGKKIRFFIEMPKFKNKNCFDFSQNGKFLVVAERNRNKDKLFIYDINNLFKLYNEFEVSTEDLSIVKMTNETNLVSVLDWEFNNQSLVYSTEGELIFKTQSNIPQCPSFKNLICSPQKDKIMLFSNKSLTLIEPLKSDKPILNFSFSDLAIIFKSTSYQIFIQCLYIEVPWDYVTNETKNLSFNNDRTKYTTNIDKTIAKFYAPKINYETISQASWSKDSRYFSVVLCFY</sequence>
<dbReference type="Proteomes" id="UP001439008">
    <property type="component" value="Unassembled WGS sequence"/>
</dbReference>
<accession>A0ABV2AGL9</accession>
<dbReference type="InterPro" id="IPR052778">
    <property type="entry name" value="Centrosome-WD_assoc"/>
</dbReference>
<evidence type="ECO:0000313" key="2">
    <source>
        <dbReference type="Proteomes" id="UP001439008"/>
    </source>
</evidence>
<dbReference type="SUPFAM" id="SSF82171">
    <property type="entry name" value="DPP6 N-terminal domain-like"/>
    <property type="match status" value="1"/>
</dbReference>
<comment type="caution">
    <text evidence="1">The sequence shown here is derived from an EMBL/GenBank/DDBJ whole genome shotgun (WGS) entry which is preliminary data.</text>
</comment>
<dbReference type="EMBL" id="JBDODL010000078">
    <property type="protein sequence ID" value="MES1918533.1"/>
    <property type="molecule type" value="Genomic_DNA"/>
</dbReference>
<keyword evidence="2" id="KW-1185">Reference proteome</keyword>
<dbReference type="PANTHER" id="PTHR16220:SF0">
    <property type="entry name" value="WD REPEAT-CONTAINING PROTEIN WRAP73"/>
    <property type="match status" value="1"/>
</dbReference>
<gene>
    <name evidence="1" type="ORF">MHBO_005307</name>
</gene>
<protein>
    <submittedName>
        <fullName evidence="1">Uncharacterized protein</fullName>
    </submittedName>
</protein>